<dbReference type="Proteomes" id="UP000440224">
    <property type="component" value="Unassembled WGS sequence"/>
</dbReference>
<dbReference type="Pfam" id="PF04402">
    <property type="entry name" value="SIMPL"/>
    <property type="match status" value="1"/>
</dbReference>
<dbReference type="InterPro" id="IPR052022">
    <property type="entry name" value="26kDa_periplasmic_antigen"/>
</dbReference>
<organism evidence="2 3">
    <name type="scientific">Polyangium spumosum</name>
    <dbReference type="NCBI Taxonomy" id="889282"/>
    <lineage>
        <taxon>Bacteria</taxon>
        <taxon>Pseudomonadati</taxon>
        <taxon>Myxococcota</taxon>
        <taxon>Polyangia</taxon>
        <taxon>Polyangiales</taxon>
        <taxon>Polyangiaceae</taxon>
        <taxon>Polyangium</taxon>
    </lineage>
</organism>
<comment type="caution">
    <text evidence="2">The sequence shown here is derived from an EMBL/GenBank/DDBJ whole genome shotgun (WGS) entry which is preliminary data.</text>
</comment>
<protein>
    <submittedName>
        <fullName evidence="2">DUF541 domain-containing protein</fullName>
    </submittedName>
</protein>
<evidence type="ECO:0000313" key="2">
    <source>
        <dbReference type="EMBL" id="MRG95490.1"/>
    </source>
</evidence>
<dbReference type="PANTHER" id="PTHR34387:SF2">
    <property type="entry name" value="SLR1258 PROTEIN"/>
    <property type="match status" value="1"/>
</dbReference>
<feature type="signal peptide" evidence="1">
    <location>
        <begin position="1"/>
        <end position="27"/>
    </location>
</feature>
<dbReference type="AlphaFoldDB" id="A0A6N7PYE0"/>
<gene>
    <name evidence="2" type="ORF">GF068_26760</name>
</gene>
<sequence>MPKTKTTKLFALLATCALSAVSTPAFAVEDAEAEAAHHAEEKAESRIVTVQGLGEVMVTPDSMRTSVSVRARARTLAEAREEAGTKTQAVLTALEGLGIQALQVRTVEISVSPIHERQREGDDTPPQIIGYEAESRLSVALRNVEVDVLRAQGSRILDTALAAGANVVGGVQFFLNEPREAHRLALVAAVRDAQQNADVVAGASDVTLTGLKTISTETVQSYGYAQQAMISEDMVTSVGGFPVEPGEIQVSAQVTATFLFKE</sequence>
<proteinExistence type="predicted"/>
<dbReference type="EMBL" id="WJIE01000008">
    <property type="protein sequence ID" value="MRG95490.1"/>
    <property type="molecule type" value="Genomic_DNA"/>
</dbReference>
<evidence type="ECO:0000256" key="1">
    <source>
        <dbReference type="SAM" id="SignalP"/>
    </source>
</evidence>
<dbReference type="Gene3D" id="3.30.110.170">
    <property type="entry name" value="Protein of unknown function (DUF541), domain 1"/>
    <property type="match status" value="1"/>
</dbReference>
<accession>A0A6N7PYE0</accession>
<feature type="chain" id="PRO_5027110589" evidence="1">
    <location>
        <begin position="28"/>
        <end position="262"/>
    </location>
</feature>
<evidence type="ECO:0000313" key="3">
    <source>
        <dbReference type="Proteomes" id="UP000440224"/>
    </source>
</evidence>
<keyword evidence="1" id="KW-0732">Signal</keyword>
<dbReference type="PANTHER" id="PTHR34387">
    <property type="entry name" value="SLR1258 PROTEIN"/>
    <property type="match status" value="1"/>
</dbReference>
<dbReference type="Gene3D" id="3.30.70.2970">
    <property type="entry name" value="Protein of unknown function (DUF541), domain 2"/>
    <property type="match status" value="1"/>
</dbReference>
<dbReference type="OrthoDB" id="5519392at2"/>
<dbReference type="RefSeq" id="WP_153822314.1">
    <property type="nucleotide sequence ID" value="NZ_WJIE01000008.1"/>
</dbReference>
<dbReference type="InterPro" id="IPR007497">
    <property type="entry name" value="SIMPL/DUF541"/>
</dbReference>
<keyword evidence="3" id="KW-1185">Reference proteome</keyword>
<dbReference type="GO" id="GO:0006974">
    <property type="term" value="P:DNA damage response"/>
    <property type="evidence" value="ECO:0007669"/>
    <property type="project" value="TreeGrafter"/>
</dbReference>
<name>A0A6N7PYE0_9BACT</name>
<reference evidence="2 3" key="1">
    <citation type="submission" date="2019-10" db="EMBL/GenBank/DDBJ databases">
        <title>A soil myxobacterium in the family Polyangiaceae.</title>
        <authorList>
            <person name="Li Y."/>
            <person name="Wang J."/>
        </authorList>
    </citation>
    <scope>NUCLEOTIDE SEQUENCE [LARGE SCALE GENOMIC DNA]</scope>
    <source>
        <strain evidence="2 3">DSM 14734</strain>
    </source>
</reference>